<feature type="compositionally biased region" description="Low complexity" evidence="1">
    <location>
        <begin position="763"/>
        <end position="786"/>
    </location>
</feature>
<dbReference type="Proteomes" id="UP000256964">
    <property type="component" value="Unassembled WGS sequence"/>
</dbReference>
<feature type="region of interest" description="Disordered" evidence="1">
    <location>
        <begin position="1024"/>
        <end position="1053"/>
    </location>
</feature>
<dbReference type="EMBL" id="KZ857379">
    <property type="protein sequence ID" value="RDX57335.1"/>
    <property type="molecule type" value="Genomic_DNA"/>
</dbReference>
<proteinExistence type="predicted"/>
<organism evidence="2 3">
    <name type="scientific">Lentinus brumalis</name>
    <dbReference type="NCBI Taxonomy" id="2498619"/>
    <lineage>
        <taxon>Eukaryota</taxon>
        <taxon>Fungi</taxon>
        <taxon>Dikarya</taxon>
        <taxon>Basidiomycota</taxon>
        <taxon>Agaricomycotina</taxon>
        <taxon>Agaricomycetes</taxon>
        <taxon>Polyporales</taxon>
        <taxon>Polyporaceae</taxon>
        <taxon>Lentinus</taxon>
    </lineage>
</organism>
<name>A0A371DXS0_9APHY</name>
<evidence type="ECO:0000313" key="2">
    <source>
        <dbReference type="EMBL" id="RDX57335.1"/>
    </source>
</evidence>
<reference evidence="2 3" key="1">
    <citation type="journal article" date="2018" name="Biotechnol. Biofuels">
        <title>Integrative visual omics of the white-rot fungus Polyporus brumalis exposes the biotechnological potential of its oxidative enzymes for delignifying raw plant biomass.</title>
        <authorList>
            <person name="Miyauchi S."/>
            <person name="Rancon A."/>
            <person name="Drula E."/>
            <person name="Hage H."/>
            <person name="Chaduli D."/>
            <person name="Favel A."/>
            <person name="Grisel S."/>
            <person name="Henrissat B."/>
            <person name="Herpoel-Gimbert I."/>
            <person name="Ruiz-Duenas F.J."/>
            <person name="Chevret D."/>
            <person name="Hainaut M."/>
            <person name="Lin J."/>
            <person name="Wang M."/>
            <person name="Pangilinan J."/>
            <person name="Lipzen A."/>
            <person name="Lesage-Meessen L."/>
            <person name="Navarro D."/>
            <person name="Riley R."/>
            <person name="Grigoriev I.V."/>
            <person name="Zhou S."/>
            <person name="Raouche S."/>
            <person name="Rosso M.N."/>
        </authorList>
    </citation>
    <scope>NUCLEOTIDE SEQUENCE [LARGE SCALE GENOMIC DNA]</scope>
    <source>
        <strain evidence="2 3">BRFM 1820</strain>
    </source>
</reference>
<dbReference type="OrthoDB" id="2659442at2759"/>
<keyword evidence="3" id="KW-1185">Reference proteome</keyword>
<feature type="compositionally biased region" description="Basic and acidic residues" evidence="1">
    <location>
        <begin position="1026"/>
        <end position="1036"/>
    </location>
</feature>
<sequence>SSTPRTCKGALVEWLPGSIWSTYPYHRHLKHDFPWEPVAVENEKWIRIRASTCLVHLLRPEEDVCGECTSIAHSKRLSDVMTHSAEAPLHTQHWTLTHAQLLAALQKLSTLRRKINDHQRLTMLLATHDVKRLRELLTVALRKGASPRTLLAQIEKSLAGLYTPRGGFEQRELDVAFLAKSLGGPRLLHALLHSHGLPSASTLRRHAPIIPRLQPCVGQPSTQEVSTNISALFDPHVKAPMLVRSPDPSSNAVAGVAMLVDGVALDERCRYREDGNCVVGLCREHCSGVRTKITSLEDVKNIEAALHPSEVAGSPESTRDPSVHYGKDGTVVAIAPYARTDHYTPVPLLVSASCKTETGEGMVTWLTFVLDAWKNHPFGEQTHGPIWALASDGESSFRRARFLLCMQSRIDPASGLGQRLVSLSGLNLLTGPNGIVGTCDPKHVLKRFATLLRNPKGIQVFNTLLTCHDIYAHLQAFPGMTPDKARQLLDPADKQNVPKAVNLLQTLLKLETEAPTPSTPSTIHRRRMLSFLARTLSYFTLPFISVTMSLSEQVRSLATYSHLLAAMWMRHRTKFTTGALFADSQAIVKNIVLTVARLQLVDPNIPFHIIHEGTDRLEGVFSDVRTQDHSRNFDVLQLSDKLTTGALIQGVFERNPDLDRGHRRLSLKDAMGIDHVNPRSWTGNVRVGDVELAAEWIKGRDDANRVLETYHGPSARVDFETLFRKENCDLLRPEGHYVGSEYQPDDARTEDAEVGSALDRNPEASTPQSTTPSSTMATSSTNATSSGPRTSSELETSSMTAEEDEDDGGYDDVPEGVEIDDFFPAQPGNAGAASHSSAALFADDKWLVIEGKKYLKASVVAIILTAKRARKVIMRTLRARGVTLEDLHGSKHDRFNSSDLAGGDLVKCGDIAATLVRVGSIVCLAAVEILEFELEGSDKGRRVTAVEMTALEKPRGASVQVLVQVLKLRRVEDPTDGETTTAWLWNHQYASVTSKTKTGGPGRMQHTLHVPAYMVYPLGPSIVSESHAHSESECPRASRPPSDDSDTVMDNSVAPEPLDEVTWSLSELQLQESLDIAWAALNPESEDIVFNIEQLPTVTESDGLPYSDVRGASLVVSDLPPQLTMEKPAANASVRCYLCSSNETFIVLICTQIGLEPCGWCGREGCVTRLTVSGTSRKTSSSCIYHYSSMSFASATTPTTRQPCTNVPIHCPFCPQISPGQPATIWKYNALNHILIHHADKDGNVPDIPAQLLVDMHVSRKEEQLMQIPEEITDSWRDENQIPDSDGIEEAQEELATAKRDRAQSTVERRQRARMV</sequence>
<feature type="compositionally biased region" description="Basic and acidic residues" evidence="1">
    <location>
        <begin position="1296"/>
        <end position="1310"/>
    </location>
</feature>
<feature type="compositionally biased region" description="Acidic residues" evidence="1">
    <location>
        <begin position="801"/>
        <end position="821"/>
    </location>
</feature>
<feature type="non-terminal residue" evidence="2">
    <location>
        <position position="1316"/>
    </location>
</feature>
<protein>
    <submittedName>
        <fullName evidence="2">Uncharacterized protein</fullName>
    </submittedName>
</protein>
<evidence type="ECO:0000313" key="3">
    <source>
        <dbReference type="Proteomes" id="UP000256964"/>
    </source>
</evidence>
<feature type="compositionally biased region" description="Polar residues" evidence="1">
    <location>
        <begin position="787"/>
        <end position="800"/>
    </location>
</feature>
<feature type="region of interest" description="Disordered" evidence="1">
    <location>
        <begin position="735"/>
        <end position="830"/>
    </location>
</feature>
<feature type="region of interest" description="Disordered" evidence="1">
    <location>
        <begin position="1293"/>
        <end position="1316"/>
    </location>
</feature>
<accession>A0A371DXS0</accession>
<gene>
    <name evidence="2" type="ORF">OH76DRAFT_1492718</name>
</gene>
<evidence type="ECO:0000256" key="1">
    <source>
        <dbReference type="SAM" id="MobiDB-lite"/>
    </source>
</evidence>